<sequence>MLSLCFLLVLVSFWGESILFLCLLSLFFFIKSSSYCLMFVGLFYELDMISWVLVMLSVWVICLSIMSSMSIKVYGKFSFLFVGLNMSLLLFLVMSFCFSNYLMFYLSFECSLIPIMLLILGWGHQPERSQAGVYMLFYTIFGSLPLFFLIMCINNFFGGMYMHMYSEMLSGEVFCLMMLLAFLVKFPMYSLHLWLLKAHVEAPVAGSMILAGIMLKLGGYGIIRLLPLLSSSNKMLEMLVCFSVWGGVVMSVICMRQLDMKLLIASSSVVHMCMCISGLFVLNDWGIKGCVFMMLSHGLCSSGLFCLANVVYERTFSRSMAISKGLLNLLPSLSMFWFLLVSANIAAPPTMNLLSELMLIVSLVSWSIITIIMMVGLSFFSGVYSLFLYSLSQHGVYLFSSGTIKVNVILEYMVLFLHWAPLNILILVGCVLI</sequence>
<dbReference type="InterPro" id="IPR003918">
    <property type="entry name" value="NADH_UbQ_OxRdtase"/>
</dbReference>
<evidence type="ECO:0000256" key="16">
    <source>
        <dbReference type="ARBA" id="ARBA00049551"/>
    </source>
</evidence>
<comment type="function">
    <text evidence="1">Core subunit of the mitochondrial membrane respiratory chain NADH dehydrogenase (Complex I) that is believed to belong to the minimal assembly required for catalysis. Complex I functions in the transfer of electrons from NADH to the respiratory chain. The immediate electron acceptor for the enzyme is believed to be ubiquinone.</text>
</comment>
<feature type="transmembrane region" description="Helical" evidence="17">
    <location>
        <begin position="169"/>
        <end position="188"/>
    </location>
</feature>
<feature type="transmembrane region" description="Helical" evidence="17">
    <location>
        <begin position="7"/>
        <end position="30"/>
    </location>
</feature>
<keyword evidence="8 17" id="KW-0812">Transmembrane</keyword>
<keyword evidence="11 17" id="KW-1133">Transmembrane helix</keyword>
<dbReference type="Pfam" id="PF01059">
    <property type="entry name" value="Oxidored_q5_N"/>
    <property type="match status" value="1"/>
</dbReference>
<feature type="transmembrane region" description="Helical" evidence="17">
    <location>
        <begin position="294"/>
        <end position="313"/>
    </location>
</feature>
<evidence type="ECO:0000256" key="14">
    <source>
        <dbReference type="ARBA" id="ARBA00023128"/>
    </source>
</evidence>
<evidence type="ECO:0000256" key="17">
    <source>
        <dbReference type="RuleBase" id="RU003297"/>
    </source>
</evidence>
<keyword evidence="7 17" id="KW-0679">Respiratory chain</keyword>
<comment type="catalytic activity">
    <reaction evidence="16 17">
        <text>a ubiquinone + NADH + 5 H(+)(in) = a ubiquinol + NAD(+) + 4 H(+)(out)</text>
        <dbReference type="Rhea" id="RHEA:29091"/>
        <dbReference type="Rhea" id="RHEA-COMP:9565"/>
        <dbReference type="Rhea" id="RHEA-COMP:9566"/>
        <dbReference type="ChEBI" id="CHEBI:15378"/>
        <dbReference type="ChEBI" id="CHEBI:16389"/>
        <dbReference type="ChEBI" id="CHEBI:17976"/>
        <dbReference type="ChEBI" id="CHEBI:57540"/>
        <dbReference type="ChEBI" id="CHEBI:57945"/>
        <dbReference type="EC" id="7.1.1.2"/>
    </reaction>
</comment>
<feature type="transmembrane region" description="Helical" evidence="17">
    <location>
        <begin position="235"/>
        <end position="255"/>
    </location>
</feature>
<keyword evidence="10 17" id="KW-0249">Electron transport</keyword>
<gene>
    <name evidence="20" type="primary">ND4</name>
</gene>
<feature type="domain" description="NADH:quinone oxidoreductase/Mrp antiporter transmembrane" evidence="18">
    <location>
        <begin position="100"/>
        <end position="380"/>
    </location>
</feature>
<name>A0A0M6X691_9CRUS</name>
<dbReference type="GO" id="GO:0031966">
    <property type="term" value="C:mitochondrial membrane"/>
    <property type="evidence" value="ECO:0007669"/>
    <property type="project" value="UniProtKB-SubCell"/>
</dbReference>
<dbReference type="GO" id="GO:0003954">
    <property type="term" value="F:NADH dehydrogenase activity"/>
    <property type="evidence" value="ECO:0007669"/>
    <property type="project" value="TreeGrafter"/>
</dbReference>
<protein>
    <recommendedName>
        <fullName evidence="5 17">NADH-ubiquinone oxidoreductase chain 4</fullName>
        <ecNumber evidence="4 17">7.1.1.2</ecNumber>
    </recommendedName>
</protein>
<evidence type="ECO:0000256" key="2">
    <source>
        <dbReference type="ARBA" id="ARBA00004225"/>
    </source>
</evidence>
<dbReference type="AlphaFoldDB" id="A0A0M6X691"/>
<organism evidence="20">
    <name type="scientific">Pseudoniphargus gorbeanus</name>
    <dbReference type="NCBI Taxonomy" id="1688789"/>
    <lineage>
        <taxon>Eukaryota</taxon>
        <taxon>Metazoa</taxon>
        <taxon>Ecdysozoa</taxon>
        <taxon>Arthropoda</taxon>
        <taxon>Crustacea</taxon>
        <taxon>Multicrustacea</taxon>
        <taxon>Malacostraca</taxon>
        <taxon>Eumalacostraca</taxon>
        <taxon>Peracarida</taxon>
        <taxon>Amphipoda</taxon>
        <taxon>Senticaudata</taxon>
        <taxon>Gammarida</taxon>
        <taxon>Crangonyctidira</taxon>
        <taxon>Allocrangonyctoidea</taxon>
        <taxon>Allocrangonyctidae</taxon>
        <taxon>Pseudoniphargus</taxon>
    </lineage>
</organism>
<evidence type="ECO:0000256" key="4">
    <source>
        <dbReference type="ARBA" id="ARBA00012944"/>
    </source>
</evidence>
<dbReference type="GO" id="GO:0015990">
    <property type="term" value="P:electron transport coupled proton transport"/>
    <property type="evidence" value="ECO:0007669"/>
    <property type="project" value="TreeGrafter"/>
</dbReference>
<dbReference type="InterPro" id="IPR000260">
    <property type="entry name" value="NADH4_N"/>
</dbReference>
<dbReference type="GO" id="GO:0008137">
    <property type="term" value="F:NADH dehydrogenase (ubiquinone) activity"/>
    <property type="evidence" value="ECO:0007669"/>
    <property type="project" value="UniProtKB-UniRule"/>
</dbReference>
<reference evidence="20" key="1">
    <citation type="submission" date="2015-07" db="EMBL/GenBank/DDBJ databases">
        <title>Mitochondrial genome rearrangements at low taxonomic levels: three distinct mitogenome gene orders in the genus Pseudoniphargus (Crustacea: Amphipoda).</title>
        <authorList>
            <person name="Stokkan M."/>
            <person name="Jurado-Rivera J.A."/>
            <person name="Juan C."/>
            <person name="Jaume D."/>
            <person name="Pons J."/>
        </authorList>
    </citation>
    <scope>NUCLEOTIDE SEQUENCE</scope>
    <source>
        <tissue evidence="20">Adult</tissue>
    </source>
</reference>
<feature type="transmembrane region" description="Helical" evidence="17">
    <location>
        <begin position="359"/>
        <end position="387"/>
    </location>
</feature>
<evidence type="ECO:0000256" key="15">
    <source>
        <dbReference type="ARBA" id="ARBA00023136"/>
    </source>
</evidence>
<dbReference type="PANTHER" id="PTHR43507:SF20">
    <property type="entry name" value="NADH-UBIQUINONE OXIDOREDUCTASE CHAIN 4"/>
    <property type="match status" value="1"/>
</dbReference>
<geneLocation type="mitochondrion" evidence="20"/>
<dbReference type="InterPro" id="IPR001750">
    <property type="entry name" value="ND/Mrp_TM"/>
</dbReference>
<evidence type="ECO:0000259" key="18">
    <source>
        <dbReference type="Pfam" id="PF00361"/>
    </source>
</evidence>
<evidence type="ECO:0000313" key="20">
    <source>
        <dbReference type="EMBL" id="CTP93715.1"/>
    </source>
</evidence>
<evidence type="ECO:0000256" key="12">
    <source>
        <dbReference type="ARBA" id="ARBA00023027"/>
    </source>
</evidence>
<comment type="function">
    <text evidence="17">Core subunit of the mitochondrial membrane respiratory chain NADH dehydrogenase (Complex I) which catalyzes electron transfer from NADH through the respiratory chain, using ubiquinone as an electron acceptor. Essential for the catalytic activity and assembly of complex I.</text>
</comment>
<keyword evidence="15 17" id="KW-0472">Membrane</keyword>
<evidence type="ECO:0000256" key="9">
    <source>
        <dbReference type="ARBA" id="ARBA00022967"/>
    </source>
</evidence>
<evidence type="ECO:0000256" key="1">
    <source>
        <dbReference type="ARBA" id="ARBA00003257"/>
    </source>
</evidence>
<evidence type="ECO:0000256" key="10">
    <source>
        <dbReference type="ARBA" id="ARBA00022982"/>
    </source>
</evidence>
<accession>A0A0M6X691</accession>
<feature type="transmembrane region" description="Helical" evidence="17">
    <location>
        <begin position="135"/>
        <end position="157"/>
    </location>
</feature>
<evidence type="ECO:0000256" key="8">
    <source>
        <dbReference type="ARBA" id="ARBA00022692"/>
    </source>
</evidence>
<comment type="subcellular location">
    <subcellularLocation>
        <location evidence="2 17">Mitochondrion membrane</location>
        <topology evidence="2 17">Multi-pass membrane protein</topology>
    </subcellularLocation>
</comment>
<feature type="transmembrane region" description="Helical" evidence="17">
    <location>
        <begin position="102"/>
        <end position="123"/>
    </location>
</feature>
<evidence type="ECO:0000256" key="6">
    <source>
        <dbReference type="ARBA" id="ARBA00022448"/>
    </source>
</evidence>
<feature type="transmembrane region" description="Helical" evidence="17">
    <location>
        <begin position="42"/>
        <end position="65"/>
    </location>
</feature>
<evidence type="ECO:0000256" key="11">
    <source>
        <dbReference type="ARBA" id="ARBA00022989"/>
    </source>
</evidence>
<feature type="domain" description="NADH:ubiquinone oxidoreductase chain 4 N-terminal" evidence="19">
    <location>
        <begin position="12"/>
        <end position="94"/>
    </location>
</feature>
<feature type="transmembrane region" description="Helical" evidence="17">
    <location>
        <begin position="262"/>
        <end position="282"/>
    </location>
</feature>
<feature type="transmembrane region" description="Helical" evidence="17">
    <location>
        <begin position="200"/>
        <end position="223"/>
    </location>
</feature>
<dbReference type="PRINTS" id="PR01437">
    <property type="entry name" value="NUOXDRDTASE4"/>
</dbReference>
<evidence type="ECO:0000256" key="13">
    <source>
        <dbReference type="ARBA" id="ARBA00023075"/>
    </source>
</evidence>
<feature type="transmembrane region" description="Helical" evidence="17">
    <location>
        <begin position="408"/>
        <end position="428"/>
    </location>
</feature>
<dbReference type="PANTHER" id="PTHR43507">
    <property type="entry name" value="NADH-UBIQUINONE OXIDOREDUCTASE CHAIN 4"/>
    <property type="match status" value="1"/>
</dbReference>
<dbReference type="GO" id="GO:0042773">
    <property type="term" value="P:ATP synthesis coupled electron transport"/>
    <property type="evidence" value="ECO:0007669"/>
    <property type="project" value="InterPro"/>
</dbReference>
<keyword evidence="12 17" id="KW-0520">NAD</keyword>
<proteinExistence type="inferred from homology"/>
<dbReference type="EC" id="7.1.1.2" evidence="4 17"/>
<keyword evidence="9" id="KW-1278">Translocase</keyword>
<dbReference type="EMBL" id="LN871176">
    <property type="protein sequence ID" value="CTP93715.1"/>
    <property type="molecule type" value="Genomic_DNA"/>
</dbReference>
<keyword evidence="14 17" id="KW-0496">Mitochondrion</keyword>
<dbReference type="GO" id="GO:0048039">
    <property type="term" value="F:ubiquinone binding"/>
    <property type="evidence" value="ECO:0007669"/>
    <property type="project" value="TreeGrafter"/>
</dbReference>
<keyword evidence="6 17" id="KW-0813">Transport</keyword>
<evidence type="ECO:0000256" key="5">
    <source>
        <dbReference type="ARBA" id="ARBA00021006"/>
    </source>
</evidence>
<feature type="transmembrane region" description="Helical" evidence="17">
    <location>
        <begin position="77"/>
        <end position="96"/>
    </location>
</feature>
<comment type="similarity">
    <text evidence="3 17">Belongs to the complex I subunit 4 family.</text>
</comment>
<evidence type="ECO:0000259" key="19">
    <source>
        <dbReference type="Pfam" id="PF01059"/>
    </source>
</evidence>
<keyword evidence="13 17" id="KW-0830">Ubiquinone</keyword>
<evidence type="ECO:0000256" key="3">
    <source>
        <dbReference type="ARBA" id="ARBA00009025"/>
    </source>
</evidence>
<dbReference type="Pfam" id="PF00361">
    <property type="entry name" value="Proton_antipo_M"/>
    <property type="match status" value="1"/>
</dbReference>
<evidence type="ECO:0000256" key="7">
    <source>
        <dbReference type="ARBA" id="ARBA00022660"/>
    </source>
</evidence>
<feature type="transmembrane region" description="Helical" evidence="17">
    <location>
        <begin position="325"/>
        <end position="347"/>
    </location>
</feature>